<dbReference type="CDD" id="cd14014">
    <property type="entry name" value="STKc_PknB_like"/>
    <property type="match status" value="1"/>
</dbReference>
<keyword evidence="4 7" id="KW-0547">Nucleotide-binding</keyword>
<evidence type="ECO:0000313" key="11">
    <source>
        <dbReference type="Proteomes" id="UP000037251"/>
    </source>
</evidence>
<dbReference type="PROSITE" id="PS00107">
    <property type="entry name" value="PROTEIN_KINASE_ATP"/>
    <property type="match status" value="1"/>
</dbReference>
<evidence type="ECO:0000256" key="2">
    <source>
        <dbReference type="ARBA" id="ARBA00022527"/>
    </source>
</evidence>
<name>A0A0L8L0F5_9ACTN</name>
<evidence type="ECO:0000256" key="5">
    <source>
        <dbReference type="ARBA" id="ARBA00022777"/>
    </source>
</evidence>
<dbReference type="Proteomes" id="UP000037251">
    <property type="component" value="Unassembled WGS sequence"/>
</dbReference>
<proteinExistence type="predicted"/>
<dbReference type="InterPro" id="IPR000719">
    <property type="entry name" value="Prot_kinase_dom"/>
</dbReference>
<dbReference type="Gene3D" id="1.10.510.10">
    <property type="entry name" value="Transferase(Phosphotransferase) domain 1"/>
    <property type="match status" value="1"/>
</dbReference>
<dbReference type="PATRIC" id="fig|67356.5.peg.6545"/>
<dbReference type="RefSeq" id="WP_053192643.1">
    <property type="nucleotide sequence ID" value="NZ_KQ948999.1"/>
</dbReference>
<keyword evidence="6 7" id="KW-0067">ATP-binding</keyword>
<evidence type="ECO:0000259" key="9">
    <source>
        <dbReference type="PROSITE" id="PS50011"/>
    </source>
</evidence>
<keyword evidence="5 10" id="KW-0418">Kinase</keyword>
<keyword evidence="3" id="KW-0808">Transferase</keyword>
<dbReference type="SUPFAM" id="SSF56112">
    <property type="entry name" value="Protein kinase-like (PK-like)"/>
    <property type="match status" value="1"/>
</dbReference>
<evidence type="ECO:0000313" key="10">
    <source>
        <dbReference type="EMBL" id="KOG31544.1"/>
    </source>
</evidence>
<keyword evidence="2" id="KW-0723">Serine/threonine-protein kinase</keyword>
<evidence type="ECO:0000256" key="4">
    <source>
        <dbReference type="ARBA" id="ARBA00022741"/>
    </source>
</evidence>
<dbReference type="Gene3D" id="3.30.200.20">
    <property type="entry name" value="Phosphorylase Kinase, domain 1"/>
    <property type="match status" value="1"/>
</dbReference>
<evidence type="ECO:0000256" key="3">
    <source>
        <dbReference type="ARBA" id="ARBA00022679"/>
    </source>
</evidence>
<gene>
    <name evidence="10" type="ORF">ADK37_30600</name>
</gene>
<dbReference type="eggNOG" id="COG0515">
    <property type="taxonomic scope" value="Bacteria"/>
</dbReference>
<dbReference type="InterPro" id="IPR008271">
    <property type="entry name" value="Ser/Thr_kinase_AS"/>
</dbReference>
<feature type="domain" description="Protein kinase" evidence="9">
    <location>
        <begin position="102"/>
        <end position="356"/>
    </location>
</feature>
<accession>A0A0L8L0F5</accession>
<feature type="compositionally biased region" description="Low complexity" evidence="8">
    <location>
        <begin position="28"/>
        <end position="40"/>
    </location>
</feature>
<dbReference type="EC" id="2.7.11.1" evidence="1"/>
<evidence type="ECO:0000256" key="7">
    <source>
        <dbReference type="PROSITE-ProRule" id="PRU10141"/>
    </source>
</evidence>
<protein>
    <recommendedName>
        <fullName evidence="1">non-specific serine/threonine protein kinase</fullName>
        <ecNumber evidence="1">2.7.11.1</ecNumber>
    </recommendedName>
</protein>
<evidence type="ECO:0000256" key="1">
    <source>
        <dbReference type="ARBA" id="ARBA00012513"/>
    </source>
</evidence>
<dbReference type="STRING" id="67356.AQJ84_30985"/>
<dbReference type="GO" id="GO:0004674">
    <property type="term" value="F:protein serine/threonine kinase activity"/>
    <property type="evidence" value="ECO:0007669"/>
    <property type="project" value="UniProtKB-KW"/>
</dbReference>
<feature type="compositionally biased region" description="Low complexity" evidence="8">
    <location>
        <begin position="53"/>
        <end position="73"/>
    </location>
</feature>
<comment type="caution">
    <text evidence="10">The sequence shown here is derived from an EMBL/GenBank/DDBJ whole genome shotgun (WGS) entry which is preliminary data.</text>
</comment>
<keyword evidence="11" id="KW-1185">Reference proteome</keyword>
<feature type="region of interest" description="Disordered" evidence="8">
    <location>
        <begin position="1"/>
        <end position="95"/>
    </location>
</feature>
<evidence type="ECO:0000256" key="8">
    <source>
        <dbReference type="SAM" id="MobiDB-lite"/>
    </source>
</evidence>
<dbReference type="InterPro" id="IPR011009">
    <property type="entry name" value="Kinase-like_dom_sf"/>
</dbReference>
<dbReference type="GO" id="GO:0005524">
    <property type="term" value="F:ATP binding"/>
    <property type="evidence" value="ECO:0007669"/>
    <property type="project" value="UniProtKB-UniRule"/>
</dbReference>
<dbReference type="PANTHER" id="PTHR43289">
    <property type="entry name" value="MITOGEN-ACTIVATED PROTEIN KINASE KINASE KINASE 20-RELATED"/>
    <property type="match status" value="1"/>
</dbReference>
<dbReference type="SMART" id="SM00220">
    <property type="entry name" value="S_TKc"/>
    <property type="match status" value="1"/>
</dbReference>
<feature type="binding site" evidence="7">
    <location>
        <position position="131"/>
    </location>
    <ligand>
        <name>ATP</name>
        <dbReference type="ChEBI" id="CHEBI:30616"/>
    </ligand>
</feature>
<dbReference type="PROSITE" id="PS50011">
    <property type="entry name" value="PROTEIN_KINASE_DOM"/>
    <property type="match status" value="1"/>
</dbReference>
<organism evidence="10 11">
    <name type="scientific">Streptomyces resistomycificus</name>
    <dbReference type="NCBI Taxonomy" id="67356"/>
    <lineage>
        <taxon>Bacteria</taxon>
        <taxon>Bacillati</taxon>
        <taxon>Actinomycetota</taxon>
        <taxon>Actinomycetes</taxon>
        <taxon>Kitasatosporales</taxon>
        <taxon>Streptomycetaceae</taxon>
        <taxon>Streptomyces</taxon>
        <taxon>Streptomyces aurantiacus group</taxon>
    </lineage>
</organism>
<dbReference type="InterPro" id="IPR017441">
    <property type="entry name" value="Protein_kinase_ATP_BS"/>
</dbReference>
<dbReference type="PROSITE" id="PS00108">
    <property type="entry name" value="PROTEIN_KINASE_ST"/>
    <property type="match status" value="1"/>
</dbReference>
<reference evidence="11" key="1">
    <citation type="submission" date="2015-07" db="EMBL/GenBank/DDBJ databases">
        <authorList>
            <person name="Ju K.-S."/>
            <person name="Doroghazi J.R."/>
            <person name="Metcalf W.W."/>
        </authorList>
    </citation>
    <scope>NUCLEOTIDE SEQUENCE [LARGE SCALE GENOMIC DNA]</scope>
    <source>
        <strain evidence="11">NRRL 2290</strain>
    </source>
</reference>
<evidence type="ECO:0000256" key="6">
    <source>
        <dbReference type="ARBA" id="ARBA00022840"/>
    </source>
</evidence>
<dbReference type="EMBL" id="LGUS01000196">
    <property type="protein sequence ID" value="KOG31544.1"/>
    <property type="molecule type" value="Genomic_DNA"/>
</dbReference>
<dbReference type="AlphaFoldDB" id="A0A0L8L0F5"/>
<sequence>MSSNGGAPYGSDEPTSFGLQPPNPRAPHPQAQHPHAAVPHPDNPYAAPTQVVPAHASPQQAAASQAAGPESAPRSVPHPQSAPQSPPVQDDPGTGRLIAGRYRLLAKLGHGGMGTVWRAKDETVDREVAVKEPRVPDHLPDRERANAFERMRREARAAARLDHPAVVNVHDVAVVDGQPWIVMELVQGRSMGDALQEGTLGARDAARIGLEVLGALEAAHAAGILHRDVKPDNVLLGRYDRVVLTDFGIAQIEGETNLTDTGGFVGSPEYIAPERVLGQRPGPASDLWSLGVVLYAATEGVSPFRRSNTPATLQSVLNATPAPPAAAQGPLAQAINGLLQKDPARRPNAAQVRDLLERTANPPAPAPTQVVTVTGAPATAGGVRVGRKTLLGLGAAVVAAAVAAYVLIADPFAGPLPDGWKTVSVADVAATLAVPEKYTPGKPDRESDPSHWVTYTDASGAIRIGLTLDKKAEDTGSEIAGSAAAEMYDDDGEFKRSGDYRLDMSAEGLRTKPEDATYQGKKAAENTITYTTDDTENPRKREMRIFYYKTSGGDMYKLSVSYPGEGDFTERGREVANTAIANLDVDKL</sequence>
<dbReference type="Pfam" id="PF00069">
    <property type="entry name" value="Pkinase"/>
    <property type="match status" value="1"/>
</dbReference>
<dbReference type="PANTHER" id="PTHR43289:SF6">
    <property type="entry name" value="SERINE_THREONINE-PROTEIN KINASE NEKL-3"/>
    <property type="match status" value="1"/>
</dbReference>